<dbReference type="OrthoDB" id="347643at2759"/>
<accession>U6K768</accession>
<dbReference type="EMBL" id="HG685702">
    <property type="protein sequence ID" value="CDJ33814.1"/>
    <property type="molecule type" value="Genomic_DNA"/>
</dbReference>
<dbReference type="RefSeq" id="XP_013356377.1">
    <property type="nucleotide sequence ID" value="XM_013500923.1"/>
</dbReference>
<keyword evidence="2" id="KW-1185">Reference proteome</keyword>
<dbReference type="GeneID" id="25382899"/>
<reference evidence="1" key="1">
    <citation type="submission" date="2013-10" db="EMBL/GenBank/DDBJ databases">
        <title>Genomic analysis of the causative agents of coccidiosis in chickens.</title>
        <authorList>
            <person name="Reid A.J."/>
            <person name="Blake D."/>
            <person name="Billington K."/>
            <person name="Browne H."/>
            <person name="Dunn M."/>
            <person name="Hung S."/>
            <person name="Kawahara F."/>
            <person name="Miranda-Saavedra D."/>
            <person name="Mourier T."/>
            <person name="Nagra H."/>
            <person name="Otto T.D."/>
            <person name="Rawlings N."/>
            <person name="Sanchez A."/>
            <person name="Sanders M."/>
            <person name="Subramaniam C."/>
            <person name="Tay Y."/>
            <person name="Dear P."/>
            <person name="Doerig C."/>
            <person name="Gruber A."/>
            <person name="Parkinson J."/>
            <person name="Shirley M."/>
            <person name="Wan K.L."/>
            <person name="Berriman M."/>
            <person name="Tomley F."/>
            <person name="Pain A."/>
        </authorList>
    </citation>
    <scope>NUCLEOTIDE SEQUENCE [LARGE SCALE GENOMIC DNA]</scope>
    <source>
        <strain evidence="1">Houghton</strain>
    </source>
</reference>
<organism evidence="1 2">
    <name type="scientific">Eimeria mitis</name>
    <dbReference type="NCBI Taxonomy" id="44415"/>
    <lineage>
        <taxon>Eukaryota</taxon>
        <taxon>Sar</taxon>
        <taxon>Alveolata</taxon>
        <taxon>Apicomplexa</taxon>
        <taxon>Conoidasida</taxon>
        <taxon>Coccidia</taxon>
        <taxon>Eucoccidiorida</taxon>
        <taxon>Eimeriorina</taxon>
        <taxon>Eimeriidae</taxon>
        <taxon>Eimeria</taxon>
    </lineage>
</organism>
<dbReference type="AlphaFoldDB" id="U6K768"/>
<name>U6K768_9EIME</name>
<protein>
    <submittedName>
        <fullName evidence="1">Uncharacterized protein</fullName>
    </submittedName>
</protein>
<gene>
    <name evidence="1" type="ORF">EMH_0085560</name>
</gene>
<evidence type="ECO:0000313" key="1">
    <source>
        <dbReference type="EMBL" id="CDJ33814.1"/>
    </source>
</evidence>
<proteinExistence type="predicted"/>
<evidence type="ECO:0000313" key="2">
    <source>
        <dbReference type="Proteomes" id="UP000030744"/>
    </source>
</evidence>
<dbReference type="Proteomes" id="UP000030744">
    <property type="component" value="Unassembled WGS sequence"/>
</dbReference>
<reference evidence="1" key="2">
    <citation type="submission" date="2013-10" db="EMBL/GenBank/DDBJ databases">
        <authorList>
            <person name="Aslett M."/>
        </authorList>
    </citation>
    <scope>NUCLEOTIDE SEQUENCE [LARGE SCALE GENOMIC DNA]</scope>
    <source>
        <strain evidence="1">Houghton</strain>
    </source>
</reference>
<dbReference type="VEuPathDB" id="ToxoDB:EMH_0085560"/>
<sequence length="397" mass="44495">MLFIRSVCRIYDALALWSTIASPDKGEWSLCQWRWIMGFNSTGQARNISLTGFLIRDSPPADAGALSDELTPQMLGLPGLSSTQLQDSLLHGCIDRFRESEKTSKTLSAVKEELQKTLNCNIMEATNILRICLAYWILSRGSNLRPEDIEVTEQLLGAQTGLVQIIFKQSSGEDEDLSRQLRSILYEGLFYFVTQLANKEVQRSFQPLLPMKPFSRQSKALDIIIEDVVAWIEWASTKPCAKEILNVTPDGSLLIDWLGQWSPTDLKELTSASSTIKGSTFRLIGNLLRSASATRMCGRIANCSCAARVLQAVQDCLEIDLVERPVLVVRSSDSRLTSWTYEELLKVEDWQSYGFPVVARIEDLPKYCPRLFGGAACGDKDDIVRMLGQYIDIKDFA</sequence>